<feature type="transmembrane region" description="Helical" evidence="2">
    <location>
        <begin position="139"/>
        <end position="160"/>
    </location>
</feature>
<feature type="compositionally biased region" description="Pro residues" evidence="1">
    <location>
        <begin position="323"/>
        <end position="333"/>
    </location>
</feature>
<feature type="transmembrane region" description="Helical" evidence="2">
    <location>
        <begin position="202"/>
        <end position="223"/>
    </location>
</feature>
<feature type="region of interest" description="Disordered" evidence="1">
    <location>
        <begin position="300"/>
        <end position="342"/>
    </location>
</feature>
<name>A0A1G5BY17_9RHOB</name>
<dbReference type="RefSeq" id="WP_090739752.1">
    <property type="nucleotide sequence ID" value="NZ_FMVT01000001.1"/>
</dbReference>
<dbReference type="Proteomes" id="UP000199502">
    <property type="component" value="Unassembled WGS sequence"/>
</dbReference>
<keyword evidence="2" id="KW-0812">Transmembrane</keyword>
<reference evidence="4 5" key="1">
    <citation type="submission" date="2016-10" db="EMBL/GenBank/DDBJ databases">
        <authorList>
            <person name="de Groot N.N."/>
        </authorList>
    </citation>
    <scope>NUCLEOTIDE SEQUENCE [LARGE SCALE GENOMIC DNA]</scope>
    <source>
        <strain evidence="4 5">CGMCC 1.8925</strain>
    </source>
</reference>
<dbReference type="AlphaFoldDB" id="A0A1G5BY17"/>
<feature type="transmembrane region" description="Helical" evidence="2">
    <location>
        <begin position="66"/>
        <end position="90"/>
    </location>
</feature>
<keyword evidence="2" id="KW-1133">Transmembrane helix</keyword>
<feature type="domain" description="DUF5671" evidence="3">
    <location>
        <begin position="66"/>
        <end position="189"/>
    </location>
</feature>
<feature type="transmembrane region" description="Helical" evidence="2">
    <location>
        <begin position="110"/>
        <end position="127"/>
    </location>
</feature>
<protein>
    <recommendedName>
        <fullName evidence="3">DUF5671 domain-containing protein</fullName>
    </recommendedName>
</protein>
<sequence length="342" mass="34706">MRSSEEASGFVRAGLAAGEAPEALEAALVAAGWSGREAAAALARWQARPGLQPVPRPEARLPAREALVQGLGFVALAVIAWHAVGIGFLLAERLVPLPGEGPAWRGAARWPVAMLVAFLPIMVAVRLRKGEGATTPRRWAAAASGLVAALVLVGSLASAVHAGLSGDLTARFGLKLAAVVGMAALVYAAYRAELAGPAAGRRAMLGIAAVALAAIGAGLWLSGGPARGQAERRDEVRAADLAALAAQAQCLAAEGRNVPPLGPSEACPGQPRLADPATGAPYLLEPVAGGRLRLCAPRETEAPWADDPGRPGCILTDLRPPQDRPAPPGPSLVPPSGGILSD</sequence>
<proteinExistence type="predicted"/>
<dbReference type="OrthoDB" id="529444at2"/>
<dbReference type="InterPro" id="IPR043728">
    <property type="entry name" value="DUF5671"/>
</dbReference>
<dbReference type="EMBL" id="FMVT01000001">
    <property type="protein sequence ID" value="SCX95092.1"/>
    <property type="molecule type" value="Genomic_DNA"/>
</dbReference>
<evidence type="ECO:0000313" key="5">
    <source>
        <dbReference type="Proteomes" id="UP000199502"/>
    </source>
</evidence>
<gene>
    <name evidence="4" type="ORF">SAMN05660710_00324</name>
</gene>
<evidence type="ECO:0000259" key="3">
    <source>
        <dbReference type="Pfam" id="PF18920"/>
    </source>
</evidence>
<dbReference type="Pfam" id="PF18920">
    <property type="entry name" value="DUF5671"/>
    <property type="match status" value="1"/>
</dbReference>
<feature type="transmembrane region" description="Helical" evidence="2">
    <location>
        <begin position="172"/>
        <end position="190"/>
    </location>
</feature>
<evidence type="ECO:0000256" key="2">
    <source>
        <dbReference type="SAM" id="Phobius"/>
    </source>
</evidence>
<keyword evidence="5" id="KW-1185">Reference proteome</keyword>
<organism evidence="4 5">
    <name type="scientific">Paracoccus tibetensis</name>
    <dbReference type="NCBI Taxonomy" id="336292"/>
    <lineage>
        <taxon>Bacteria</taxon>
        <taxon>Pseudomonadati</taxon>
        <taxon>Pseudomonadota</taxon>
        <taxon>Alphaproteobacteria</taxon>
        <taxon>Rhodobacterales</taxon>
        <taxon>Paracoccaceae</taxon>
        <taxon>Paracoccus</taxon>
    </lineage>
</organism>
<accession>A0A1G5BY17</accession>
<evidence type="ECO:0000256" key="1">
    <source>
        <dbReference type="SAM" id="MobiDB-lite"/>
    </source>
</evidence>
<keyword evidence="2" id="KW-0472">Membrane</keyword>
<evidence type="ECO:0000313" key="4">
    <source>
        <dbReference type="EMBL" id="SCX95092.1"/>
    </source>
</evidence>